<dbReference type="Proteomes" id="UP001153712">
    <property type="component" value="Chromosome 1"/>
</dbReference>
<dbReference type="InterPro" id="IPR047819">
    <property type="entry name" value="P5A-ATPase_N"/>
</dbReference>
<keyword evidence="17" id="KW-1185">Reference proteome</keyword>
<keyword evidence="10 13" id="KW-1133">Transmembrane helix</keyword>
<evidence type="ECO:0000256" key="1">
    <source>
        <dbReference type="ARBA" id="ARBA00004141"/>
    </source>
</evidence>
<sequence>MWENLENRDIAESKRQTNGNVLKKPKKDYLNYGEEDQMEIQGFIDSHMKRNVVIFFYVLTLGILRLFFHWYPHLHLKATHTRCSLKKANKVLVIDNYRKYKSYFVKDIKTLDSCSITNQEENILECNLADGRQKKLYQARIIKCKKLLYVWDDDTETFEKLMGFDKGVTRRQLHACKGQSKEKQQVKRVIYGNNEISVPVQTILTLLVLEALTPFYMFQLFSLIVWLAENYYYYGVAIVIMSVVGIGTSIVQTRKNQKNLRGTVNFVDTAIVCRGGEVYETVPTVELVPGDLIVIPKEGCEMQCDAVLITGTCVVNESMLTGESVPIMKTPMPEDSLMINLKDNMSHTVFCGTKILQAKNKNDDKVLAVVIRTGYLTTKGELIRSILYPPPADFKFETDSYKFIGILFIIAIIGVIYTVVSKTARKIHGLDILIKALDIFTIAVPPALPATMTIGKLYALNRLKNKKIFCINSRVINVSGSTDCICFDKTGTLTEDELDMWGIVPVDNKEVKSPLKQVTALPYTSEILRGMATCHSLSLINGELGGDPLDIKMFESTGWKLHDSTDPSKPYQIAVNPAPNGTEMNDPEIGIIKQYQFSSNLQRMSVIVQSSDSQDFTAFCKGSPEMIMALSKPSCLPPDLVDKVFEYTVQGYRVIAIGKRCLPGVTLERTSKMTREEVECDLEFCGLIVLENKLKPQTAGIINVLKKASFKVVMITGDNLQTGVHVARECGMINPTQNIIEVIADEPSQYQAPAISYKIIGSAVVLVKYESLMDVEKSPLRNFCFAVTGKSWGNIVKYFPELIPKIVVKGAVFARMSGMQKQQLIEELKNLEYYVAMCGDGANDCGALKAAHVGISLSEAESSVASPFTSKIQNISCVPKVVKEGRAALITSFGIFKLMLCYSLVELSSVIILYGIDANLTSIQYLFIDIFLILNFASFFGMTKAHDALDRTPPRSSLMGFVPIASMSSFLTLSVGFQLAGYYWIQTYSWFTPYVYPGRDEFASYENFSLFVVSMFQYIIMCVVFSKGRPYRKPLYTNIPFTISLLVTTLICVWMTAGPPQWMVDFMELKTTPMEAVYALLGIALVNFLCCLFFENIVVEYFLGRILAPRLSGVEKPPKYTQIASELSKQMEWPVVTEKQTILNTFKDLNGVYNESFEDETNRVIITKC</sequence>
<dbReference type="FunFam" id="3.40.50.1000:FF:000068">
    <property type="entry name" value="Cation-transporting ATPase"/>
    <property type="match status" value="1"/>
</dbReference>
<dbReference type="Gene3D" id="1.20.1110.10">
    <property type="entry name" value="Calcium-transporting ATPase, transmembrane domain"/>
    <property type="match status" value="1"/>
</dbReference>
<evidence type="ECO:0000256" key="13">
    <source>
        <dbReference type="RuleBase" id="RU362082"/>
    </source>
</evidence>
<dbReference type="GO" id="GO:0046872">
    <property type="term" value="F:metal ion binding"/>
    <property type="evidence" value="ECO:0007669"/>
    <property type="project" value="UniProtKB-UniRule"/>
</dbReference>
<keyword evidence="4 13" id="KW-0812">Transmembrane</keyword>
<dbReference type="InterPro" id="IPR036412">
    <property type="entry name" value="HAD-like_sf"/>
</dbReference>
<dbReference type="GO" id="GO:0006874">
    <property type="term" value="P:intracellular calcium ion homeostasis"/>
    <property type="evidence" value="ECO:0007669"/>
    <property type="project" value="TreeGrafter"/>
</dbReference>
<dbReference type="GO" id="GO:0016020">
    <property type="term" value="C:membrane"/>
    <property type="evidence" value="ECO:0007669"/>
    <property type="project" value="UniProtKB-SubCell"/>
</dbReference>
<evidence type="ECO:0000256" key="8">
    <source>
        <dbReference type="ARBA" id="ARBA00022842"/>
    </source>
</evidence>
<comment type="subcellular location">
    <subcellularLocation>
        <location evidence="1 13">Membrane</location>
        <topology evidence="1 13">Multi-pass membrane protein</topology>
    </subcellularLocation>
</comment>
<protein>
    <recommendedName>
        <fullName evidence="13">Cation-transporting ATPase</fullName>
        <ecNumber evidence="13">7.2.2.-</ecNumber>
    </recommendedName>
</protein>
<feature type="transmembrane region" description="Helical" evidence="13">
    <location>
        <begin position="203"/>
        <end position="225"/>
    </location>
</feature>
<dbReference type="EC" id="7.2.2.-" evidence="13"/>
<dbReference type="Gene3D" id="2.70.150.10">
    <property type="entry name" value="Calcium-transporting ATPase, cytoplasmic transduction domain A"/>
    <property type="match status" value="1"/>
</dbReference>
<dbReference type="SFLD" id="SFLDF00027">
    <property type="entry name" value="p-type_atpase"/>
    <property type="match status" value="1"/>
</dbReference>
<dbReference type="PANTHER" id="PTHR45630">
    <property type="entry name" value="CATION-TRANSPORTING ATPASE-RELATED"/>
    <property type="match status" value="1"/>
</dbReference>
<feature type="transmembrane region" description="Helical" evidence="13">
    <location>
        <begin position="1005"/>
        <end position="1026"/>
    </location>
</feature>
<evidence type="ECO:0000259" key="14">
    <source>
        <dbReference type="Pfam" id="PF00122"/>
    </source>
</evidence>
<proteinExistence type="inferred from homology"/>
<dbReference type="SFLD" id="SFLDS00003">
    <property type="entry name" value="Haloacid_Dehalogenase"/>
    <property type="match status" value="1"/>
</dbReference>
<gene>
    <name evidence="16" type="ORF">PHYEVI_LOCUS777</name>
</gene>
<evidence type="ECO:0000259" key="15">
    <source>
        <dbReference type="Pfam" id="PF12409"/>
    </source>
</evidence>
<dbReference type="EMBL" id="OU900094">
    <property type="protein sequence ID" value="CAH1140797.1"/>
    <property type="molecule type" value="Genomic_DNA"/>
</dbReference>
<dbReference type="InterPro" id="IPR001757">
    <property type="entry name" value="P_typ_ATPase"/>
</dbReference>
<dbReference type="PRINTS" id="PR00119">
    <property type="entry name" value="CATATPASE"/>
</dbReference>
<keyword evidence="3" id="KW-0597">Phosphoprotein</keyword>
<dbReference type="GO" id="GO:0140358">
    <property type="term" value="F:P-type transmembrane transporter activity"/>
    <property type="evidence" value="ECO:0007669"/>
    <property type="project" value="InterPro"/>
</dbReference>
<evidence type="ECO:0000256" key="11">
    <source>
        <dbReference type="ARBA" id="ARBA00023136"/>
    </source>
</evidence>
<dbReference type="OrthoDB" id="48943at2759"/>
<dbReference type="InterPro" id="IPR006544">
    <property type="entry name" value="P-type_TPase_V"/>
</dbReference>
<dbReference type="SFLD" id="SFLDG00002">
    <property type="entry name" value="C1.7:_P-type_atpase_like"/>
    <property type="match status" value="1"/>
</dbReference>
<keyword evidence="5 13" id="KW-0479">Metal-binding</keyword>
<comment type="similarity">
    <text evidence="2 13">Belongs to the cation transport ATPase (P-type) (TC 3.A.3) family. Type V subfamily.</text>
</comment>
<dbReference type="GO" id="GO:0016887">
    <property type="term" value="F:ATP hydrolysis activity"/>
    <property type="evidence" value="ECO:0007669"/>
    <property type="project" value="InterPro"/>
</dbReference>
<organism evidence="16 17">
    <name type="scientific">Phyllotreta striolata</name>
    <name type="common">Striped flea beetle</name>
    <name type="synonym">Crioceris striolata</name>
    <dbReference type="NCBI Taxonomy" id="444603"/>
    <lineage>
        <taxon>Eukaryota</taxon>
        <taxon>Metazoa</taxon>
        <taxon>Ecdysozoa</taxon>
        <taxon>Arthropoda</taxon>
        <taxon>Hexapoda</taxon>
        <taxon>Insecta</taxon>
        <taxon>Pterygota</taxon>
        <taxon>Neoptera</taxon>
        <taxon>Endopterygota</taxon>
        <taxon>Coleoptera</taxon>
        <taxon>Polyphaga</taxon>
        <taxon>Cucujiformia</taxon>
        <taxon>Chrysomeloidea</taxon>
        <taxon>Chrysomelidae</taxon>
        <taxon>Galerucinae</taxon>
        <taxon>Alticini</taxon>
        <taxon>Phyllotreta</taxon>
    </lineage>
</organism>
<dbReference type="InterPro" id="IPR023299">
    <property type="entry name" value="ATPase_P-typ_cyto_dom_N"/>
</dbReference>
<name>A0A9P0GNQ1_PHYSR</name>
<dbReference type="GO" id="GO:0005524">
    <property type="term" value="F:ATP binding"/>
    <property type="evidence" value="ECO:0007669"/>
    <property type="project" value="UniProtKB-UniRule"/>
</dbReference>
<dbReference type="Gene3D" id="3.40.50.1000">
    <property type="entry name" value="HAD superfamily/HAD-like"/>
    <property type="match status" value="2"/>
</dbReference>
<feature type="transmembrane region" description="Helical" evidence="13">
    <location>
        <begin position="922"/>
        <end position="940"/>
    </location>
</feature>
<evidence type="ECO:0000256" key="12">
    <source>
        <dbReference type="ARBA" id="ARBA00049360"/>
    </source>
</evidence>
<dbReference type="GO" id="GO:0015203">
    <property type="term" value="F:polyamine transmembrane transporter activity"/>
    <property type="evidence" value="ECO:0007669"/>
    <property type="project" value="TreeGrafter"/>
</dbReference>
<dbReference type="SUPFAM" id="SSF81653">
    <property type="entry name" value="Calcium ATPase, transduction domain A"/>
    <property type="match status" value="1"/>
</dbReference>
<keyword evidence="8 13" id="KW-0460">Magnesium</keyword>
<dbReference type="InterPro" id="IPR008250">
    <property type="entry name" value="ATPase_P-typ_transduc_dom_A_sf"/>
</dbReference>
<feature type="transmembrane region" description="Helical" evidence="13">
    <location>
        <begin position="961"/>
        <end position="985"/>
    </location>
</feature>
<evidence type="ECO:0000256" key="10">
    <source>
        <dbReference type="ARBA" id="ARBA00022989"/>
    </source>
</evidence>
<keyword evidence="9 13" id="KW-1278">Translocase</keyword>
<evidence type="ECO:0000256" key="7">
    <source>
        <dbReference type="ARBA" id="ARBA00022840"/>
    </source>
</evidence>
<dbReference type="InterPro" id="IPR059000">
    <property type="entry name" value="ATPase_P-type_domA"/>
</dbReference>
<feature type="transmembrane region" description="Helical" evidence="13">
    <location>
        <begin position="52"/>
        <end position="71"/>
    </location>
</feature>
<dbReference type="InterPro" id="IPR023214">
    <property type="entry name" value="HAD_sf"/>
</dbReference>
<reference evidence="16" key="1">
    <citation type="submission" date="2022-01" db="EMBL/GenBank/DDBJ databases">
        <authorList>
            <person name="King R."/>
        </authorList>
    </citation>
    <scope>NUCLEOTIDE SEQUENCE</scope>
</reference>
<dbReference type="Pfam" id="PF12409">
    <property type="entry name" value="P5-ATPase"/>
    <property type="match status" value="1"/>
</dbReference>
<evidence type="ECO:0000313" key="17">
    <source>
        <dbReference type="Proteomes" id="UP001153712"/>
    </source>
</evidence>
<evidence type="ECO:0000256" key="6">
    <source>
        <dbReference type="ARBA" id="ARBA00022741"/>
    </source>
</evidence>
<feature type="transmembrane region" description="Helical" evidence="13">
    <location>
        <begin position="403"/>
        <end position="420"/>
    </location>
</feature>
<feature type="transmembrane region" description="Helical" evidence="13">
    <location>
        <begin position="1038"/>
        <end position="1057"/>
    </location>
</feature>
<feature type="transmembrane region" description="Helical" evidence="13">
    <location>
        <begin position="231"/>
        <end position="251"/>
    </location>
</feature>
<evidence type="ECO:0000256" key="3">
    <source>
        <dbReference type="ARBA" id="ARBA00022553"/>
    </source>
</evidence>
<dbReference type="SUPFAM" id="SSF81665">
    <property type="entry name" value="Calcium ATPase, transmembrane domain M"/>
    <property type="match status" value="1"/>
</dbReference>
<keyword evidence="11 13" id="KW-0472">Membrane</keyword>
<dbReference type="PANTHER" id="PTHR45630:SF8">
    <property type="entry name" value="CATION-TRANSPORTING ATPASE"/>
    <property type="match status" value="1"/>
</dbReference>
<evidence type="ECO:0000256" key="2">
    <source>
        <dbReference type="ARBA" id="ARBA00006000"/>
    </source>
</evidence>
<comment type="catalytic activity">
    <reaction evidence="12 13">
        <text>ATP + H2O = ADP + phosphate + H(+)</text>
        <dbReference type="Rhea" id="RHEA:13065"/>
        <dbReference type="ChEBI" id="CHEBI:15377"/>
        <dbReference type="ChEBI" id="CHEBI:15378"/>
        <dbReference type="ChEBI" id="CHEBI:30616"/>
        <dbReference type="ChEBI" id="CHEBI:43474"/>
        <dbReference type="ChEBI" id="CHEBI:456216"/>
    </reaction>
</comment>
<dbReference type="PROSITE" id="PS00154">
    <property type="entry name" value="ATPASE_E1_E2"/>
    <property type="match status" value="1"/>
</dbReference>
<dbReference type="InterPro" id="IPR023298">
    <property type="entry name" value="ATPase_P-typ_TM_dom_sf"/>
</dbReference>
<dbReference type="PROSITE" id="PS01229">
    <property type="entry name" value="COF_2"/>
    <property type="match status" value="1"/>
</dbReference>
<keyword evidence="6 13" id="KW-0547">Nucleotide-binding</keyword>
<dbReference type="GO" id="GO:0019829">
    <property type="term" value="F:ATPase-coupled monoatomic cation transmembrane transporter activity"/>
    <property type="evidence" value="ECO:0007669"/>
    <property type="project" value="UniProtKB-UniRule"/>
</dbReference>
<dbReference type="InterPro" id="IPR018303">
    <property type="entry name" value="ATPase_P-typ_P_site"/>
</dbReference>
<feature type="domain" description="P5B-type ATPase N-terminal" evidence="15">
    <location>
        <begin position="34"/>
        <end position="152"/>
    </location>
</feature>
<dbReference type="Gene3D" id="3.40.1110.10">
    <property type="entry name" value="Calcium-transporting ATPase, cytoplasmic domain N"/>
    <property type="match status" value="2"/>
</dbReference>
<feature type="transmembrane region" description="Helical" evidence="13">
    <location>
        <begin position="1077"/>
        <end position="1103"/>
    </location>
</feature>
<dbReference type="SUPFAM" id="SSF81660">
    <property type="entry name" value="Metal cation-transporting ATPase, ATP-binding domain N"/>
    <property type="match status" value="1"/>
</dbReference>
<evidence type="ECO:0000313" key="16">
    <source>
        <dbReference type="EMBL" id="CAH1140797.1"/>
    </source>
</evidence>
<feature type="transmembrane region" description="Helical" evidence="13">
    <location>
        <begin position="895"/>
        <end position="916"/>
    </location>
</feature>
<dbReference type="NCBIfam" id="TIGR01494">
    <property type="entry name" value="ATPase_P-type"/>
    <property type="match status" value="2"/>
</dbReference>
<dbReference type="NCBIfam" id="TIGR01657">
    <property type="entry name" value="P-ATPase-V"/>
    <property type="match status" value="1"/>
</dbReference>
<evidence type="ECO:0000256" key="4">
    <source>
        <dbReference type="ARBA" id="ARBA00022692"/>
    </source>
</evidence>
<dbReference type="AlphaFoldDB" id="A0A9P0GNQ1"/>
<feature type="transmembrane region" description="Helical" evidence="13">
    <location>
        <begin position="432"/>
        <end position="459"/>
    </location>
</feature>
<feature type="domain" description="P-type ATPase A" evidence="14">
    <location>
        <begin position="269"/>
        <end position="386"/>
    </location>
</feature>
<dbReference type="SUPFAM" id="SSF56784">
    <property type="entry name" value="HAD-like"/>
    <property type="match status" value="1"/>
</dbReference>
<evidence type="ECO:0000256" key="9">
    <source>
        <dbReference type="ARBA" id="ARBA00022967"/>
    </source>
</evidence>
<keyword evidence="7 13" id="KW-0067">ATP-binding</keyword>
<dbReference type="Pfam" id="PF00122">
    <property type="entry name" value="E1-E2_ATPase"/>
    <property type="match status" value="1"/>
</dbReference>
<accession>A0A9P0GNQ1</accession>
<dbReference type="InterPro" id="IPR044492">
    <property type="entry name" value="P_typ_ATPase_HD_dom"/>
</dbReference>
<dbReference type="FunFam" id="1.20.1110.10:FF:000023">
    <property type="entry name" value="Cation-transporting ATPase"/>
    <property type="match status" value="1"/>
</dbReference>
<evidence type="ECO:0000256" key="5">
    <source>
        <dbReference type="ARBA" id="ARBA00022723"/>
    </source>
</evidence>